<comment type="subcellular location">
    <subcellularLocation>
        <location evidence="1">Cell envelope</location>
    </subcellularLocation>
    <subcellularLocation>
        <location evidence="2">Secreted</location>
    </subcellularLocation>
</comment>
<dbReference type="Proteomes" id="UP000235023">
    <property type="component" value="Unassembled WGS sequence"/>
</dbReference>
<gene>
    <name evidence="10" type="ORF">BDW42DRAFT_191679</name>
</gene>
<keyword evidence="11" id="KW-1185">Reference proteome</keyword>
<feature type="chain" id="PRO_5014433117" description="superoxide dismutase" evidence="8">
    <location>
        <begin position="25"/>
        <end position="203"/>
    </location>
</feature>
<dbReference type="GO" id="GO:0004784">
    <property type="term" value="F:superoxide dismutase activity"/>
    <property type="evidence" value="ECO:0007669"/>
    <property type="project" value="UniProtKB-EC"/>
</dbReference>
<dbReference type="SUPFAM" id="SSF49329">
    <property type="entry name" value="Cu,Zn superoxide dismutase-like"/>
    <property type="match status" value="1"/>
</dbReference>
<feature type="domain" description="Superoxide dismutase copper/zinc binding" evidence="9">
    <location>
        <begin position="64"/>
        <end position="176"/>
    </location>
</feature>
<dbReference type="FunFam" id="2.60.40.200:FF:000007">
    <property type="entry name" value="Cell surface Cu-only superoxide dismutase 5"/>
    <property type="match status" value="1"/>
</dbReference>
<proteinExistence type="inferred from homology"/>
<dbReference type="EC" id="1.15.1.1" evidence="4"/>
<evidence type="ECO:0000313" key="10">
    <source>
        <dbReference type="EMBL" id="PLN84373.1"/>
    </source>
</evidence>
<dbReference type="AlphaFoldDB" id="A0A2J5I3C2"/>
<feature type="signal peptide" evidence="8">
    <location>
        <begin position="1"/>
        <end position="24"/>
    </location>
</feature>
<evidence type="ECO:0000256" key="1">
    <source>
        <dbReference type="ARBA" id="ARBA00004196"/>
    </source>
</evidence>
<evidence type="ECO:0000256" key="3">
    <source>
        <dbReference type="ARBA" id="ARBA00010457"/>
    </source>
</evidence>
<dbReference type="GO" id="GO:0005507">
    <property type="term" value="F:copper ion binding"/>
    <property type="evidence" value="ECO:0007669"/>
    <property type="project" value="InterPro"/>
</dbReference>
<accession>A0A2J5I3C2</accession>
<dbReference type="EMBL" id="KZ559512">
    <property type="protein sequence ID" value="PLN84373.1"/>
    <property type="molecule type" value="Genomic_DNA"/>
</dbReference>
<organism evidence="10 11">
    <name type="scientific">Aspergillus taichungensis</name>
    <dbReference type="NCBI Taxonomy" id="482145"/>
    <lineage>
        <taxon>Eukaryota</taxon>
        <taxon>Fungi</taxon>
        <taxon>Dikarya</taxon>
        <taxon>Ascomycota</taxon>
        <taxon>Pezizomycotina</taxon>
        <taxon>Eurotiomycetes</taxon>
        <taxon>Eurotiomycetidae</taxon>
        <taxon>Eurotiales</taxon>
        <taxon>Aspergillaceae</taxon>
        <taxon>Aspergillus</taxon>
        <taxon>Aspergillus subgen. Circumdati</taxon>
    </lineage>
</organism>
<reference evidence="11" key="1">
    <citation type="submission" date="2017-12" db="EMBL/GenBank/DDBJ databases">
        <authorList>
            <consortium name="DOE Joint Genome Institute"/>
            <person name="Mondo S.J."/>
            <person name="Kjaerbolling I."/>
            <person name="Vesth T.C."/>
            <person name="Frisvad J.C."/>
            <person name="Nybo J.L."/>
            <person name="Theobald S."/>
            <person name="Kuo A."/>
            <person name="Bowyer P."/>
            <person name="Matsuda Y."/>
            <person name="Lyhne E.K."/>
            <person name="Kogle M.E."/>
            <person name="Clum A."/>
            <person name="Lipzen A."/>
            <person name="Salamov A."/>
            <person name="Ngan C.Y."/>
            <person name="Daum C."/>
            <person name="Chiniquy J."/>
            <person name="Barry K."/>
            <person name="LaButti K."/>
            <person name="Haridas S."/>
            <person name="Simmons B.A."/>
            <person name="Magnuson J.K."/>
            <person name="Mortensen U.H."/>
            <person name="Larsen T.O."/>
            <person name="Grigoriev I.V."/>
            <person name="Baker S.E."/>
            <person name="Andersen M.R."/>
            <person name="Nordberg H.P."/>
            <person name="Cantor M.N."/>
            <person name="Hua S.X."/>
        </authorList>
    </citation>
    <scope>NUCLEOTIDE SEQUENCE [LARGE SCALE GENOMIC DNA]</scope>
    <source>
        <strain evidence="11">IBT 19404</strain>
    </source>
</reference>
<comment type="similarity">
    <text evidence="3">Belongs to the Cu-Zn superoxide dismutase family.</text>
</comment>
<keyword evidence="8" id="KW-0732">Signal</keyword>
<evidence type="ECO:0000256" key="6">
    <source>
        <dbReference type="ARBA" id="ARBA00022862"/>
    </source>
</evidence>
<evidence type="ECO:0000256" key="5">
    <source>
        <dbReference type="ARBA" id="ARBA00022525"/>
    </source>
</evidence>
<evidence type="ECO:0000256" key="2">
    <source>
        <dbReference type="ARBA" id="ARBA00004613"/>
    </source>
</evidence>
<dbReference type="PANTHER" id="PTHR10003">
    <property type="entry name" value="SUPEROXIDE DISMUTASE CU-ZN -RELATED"/>
    <property type="match status" value="1"/>
</dbReference>
<comment type="catalytic activity">
    <reaction evidence="7">
        <text>2 superoxide + 2 H(+) = H2O2 + O2</text>
        <dbReference type="Rhea" id="RHEA:20696"/>
        <dbReference type="ChEBI" id="CHEBI:15378"/>
        <dbReference type="ChEBI" id="CHEBI:15379"/>
        <dbReference type="ChEBI" id="CHEBI:16240"/>
        <dbReference type="ChEBI" id="CHEBI:18421"/>
        <dbReference type="EC" id="1.15.1.1"/>
    </reaction>
</comment>
<dbReference type="InterPro" id="IPR036423">
    <property type="entry name" value="SOD-like_Cu/Zn_dom_sf"/>
</dbReference>
<evidence type="ECO:0000256" key="7">
    <source>
        <dbReference type="ARBA" id="ARBA00049204"/>
    </source>
</evidence>
<keyword evidence="5" id="KW-0964">Secreted</keyword>
<dbReference type="OrthoDB" id="159229at2759"/>
<dbReference type="InterPro" id="IPR001424">
    <property type="entry name" value="SOD_Cu_Zn_dom"/>
</dbReference>
<dbReference type="InterPro" id="IPR024134">
    <property type="entry name" value="SOD_Cu/Zn_/chaperone"/>
</dbReference>
<name>A0A2J5I3C2_9EURO</name>
<evidence type="ECO:0000256" key="8">
    <source>
        <dbReference type="SAM" id="SignalP"/>
    </source>
</evidence>
<evidence type="ECO:0000259" key="9">
    <source>
        <dbReference type="Pfam" id="PF00080"/>
    </source>
</evidence>
<keyword evidence="6" id="KW-0049">Antioxidant</keyword>
<evidence type="ECO:0000313" key="11">
    <source>
        <dbReference type="Proteomes" id="UP000235023"/>
    </source>
</evidence>
<protein>
    <recommendedName>
        <fullName evidence="4">superoxide dismutase</fullName>
        <ecNumber evidence="4">1.15.1.1</ecNumber>
    </recommendedName>
</protein>
<evidence type="ECO:0000256" key="4">
    <source>
        <dbReference type="ARBA" id="ARBA00012682"/>
    </source>
</evidence>
<dbReference type="Pfam" id="PF00080">
    <property type="entry name" value="Sod_Cu"/>
    <property type="match status" value="1"/>
</dbReference>
<dbReference type="GO" id="GO:0005576">
    <property type="term" value="C:extracellular region"/>
    <property type="evidence" value="ECO:0007669"/>
    <property type="project" value="UniProtKB-SubCell"/>
</dbReference>
<dbReference type="Gene3D" id="2.60.40.200">
    <property type="entry name" value="Superoxide dismutase, copper/zinc binding domain"/>
    <property type="match status" value="1"/>
</dbReference>
<sequence length="203" mass="21837">MHTKFLASSLMALCLSATAATAAATDFPKAPVTTNNDPTIQLKAQLLERDNSTIRGQLTAFALPHNDGLKVFARFTGLPDGEPLKYHIHVNRVPEDGNCYATGGHLDPYKRTDTPPCDINAPETCEVGDLSGKHGPIWAANGESFDILYTDYFISNEAGSPAFFGDRSLVVHAADNTRLNCGNFEVVGGFFGGLEDAIHEMGH</sequence>